<evidence type="ECO:0000256" key="2">
    <source>
        <dbReference type="ARBA" id="ARBA00022679"/>
    </source>
</evidence>
<comment type="catalytic activity">
    <reaction evidence="10">
        <text>alpha-D-glucosaminyl-[heparan sulfate](n) + 3'-phosphoadenylyl sulfate = 3-sulfo-alpha-D-glucosaminyl-[heparan sulfate](n) + adenosine 3',5'-bisphosphate + H(+)</text>
        <dbReference type="Rhea" id="RHEA:15461"/>
        <dbReference type="Rhea" id="RHEA-COMP:9830"/>
        <dbReference type="Rhea" id="RHEA-COMP:9831"/>
        <dbReference type="ChEBI" id="CHEBI:15378"/>
        <dbReference type="ChEBI" id="CHEBI:58339"/>
        <dbReference type="ChEBI" id="CHEBI:58343"/>
        <dbReference type="ChEBI" id="CHEBI:58388"/>
        <dbReference type="ChEBI" id="CHEBI:70975"/>
        <dbReference type="EC" id="2.8.2.23"/>
    </reaction>
</comment>
<accession>A0AAV2RSE1</accession>
<protein>
    <recommendedName>
        <fullName evidence="12">Heparan sulfate glucosamine 3-O-sulfotransferase 5</fullName>
        <ecNumber evidence="11">2.8.2.23</ecNumber>
    </recommendedName>
    <alternativeName>
        <fullName evidence="13">Heparan sulfate D-glucosaminyl 3-O-sulfotransferase 5</fullName>
    </alternativeName>
</protein>
<name>A0AAV2RSE1_MEGNR</name>
<keyword evidence="3 17" id="KW-0812">Transmembrane</keyword>
<dbReference type="AlphaFoldDB" id="A0AAV2RSE1"/>
<keyword evidence="4" id="KW-0735">Signal-anchor</keyword>
<evidence type="ECO:0000256" key="3">
    <source>
        <dbReference type="ARBA" id="ARBA00022692"/>
    </source>
</evidence>
<evidence type="ECO:0000256" key="7">
    <source>
        <dbReference type="ARBA" id="ARBA00023136"/>
    </source>
</evidence>
<evidence type="ECO:0000256" key="9">
    <source>
        <dbReference type="ARBA" id="ARBA00023180"/>
    </source>
</evidence>
<sequence length="323" mass="37624">MVMGAWSGGSYSCSNINISASIRRPLTLVLLAFLVICVVIYYSAPGATTLYDAYRKRLRFRGTQRRLPQSLIIGVRKCGTRALLEMLNLHPHVQKNGVEMHFFDDDERFANGFEWYRKKMPYSFDDQVTVEKTPSYFISREAPARIHSMNSSMKLLLIVREPAMRVLSDYTQIKDSKERKGITVPPFEQKVITPEGEVNDSYKAVKISQYAVHIIPWLRVFKREQILIIDGDVLIKDPFTEIEKVQKFLNLPPYITEDNFYYNDTKGFYCMRNETFQKCLADSKGRPHPHVDPNVMSRLRRFFAPFNEQFYNMVGHNFSWPTS</sequence>
<dbReference type="InterPro" id="IPR000863">
    <property type="entry name" value="Sulfotransferase_dom"/>
</dbReference>
<dbReference type="InterPro" id="IPR037359">
    <property type="entry name" value="NST/OST"/>
</dbReference>
<dbReference type="InterPro" id="IPR027417">
    <property type="entry name" value="P-loop_NTPase"/>
</dbReference>
<feature type="binding site" evidence="15">
    <location>
        <begin position="284"/>
        <end position="288"/>
    </location>
    <ligand>
        <name>3'-phosphoadenylyl sulfate</name>
        <dbReference type="ChEBI" id="CHEBI:58339"/>
    </ligand>
</feature>
<dbReference type="FunFam" id="3.40.50.300:FF:000603">
    <property type="entry name" value="Sulfotransferase"/>
    <property type="match status" value="1"/>
</dbReference>
<keyword evidence="2" id="KW-0808">Transferase</keyword>
<evidence type="ECO:0000256" key="5">
    <source>
        <dbReference type="ARBA" id="ARBA00022989"/>
    </source>
</evidence>
<keyword evidence="6" id="KW-0333">Golgi apparatus</keyword>
<evidence type="ECO:0000256" key="13">
    <source>
        <dbReference type="ARBA" id="ARBA00077477"/>
    </source>
</evidence>
<evidence type="ECO:0000313" key="20">
    <source>
        <dbReference type="Proteomes" id="UP001497623"/>
    </source>
</evidence>
<feature type="binding site" evidence="15">
    <location>
        <begin position="77"/>
        <end position="81"/>
    </location>
    <ligand>
        <name>3'-phosphoadenylyl sulfate</name>
        <dbReference type="ChEBI" id="CHEBI:58339"/>
    </ligand>
</feature>
<keyword evidence="9" id="KW-0325">Glycoprotein</keyword>
<evidence type="ECO:0000256" key="15">
    <source>
        <dbReference type="PIRSR" id="PIRSR637359-2"/>
    </source>
</evidence>
<evidence type="ECO:0000259" key="18">
    <source>
        <dbReference type="Pfam" id="PF00685"/>
    </source>
</evidence>
<organism evidence="19 20">
    <name type="scientific">Meganyctiphanes norvegica</name>
    <name type="common">Northern krill</name>
    <name type="synonym">Thysanopoda norvegica</name>
    <dbReference type="NCBI Taxonomy" id="48144"/>
    <lineage>
        <taxon>Eukaryota</taxon>
        <taxon>Metazoa</taxon>
        <taxon>Ecdysozoa</taxon>
        <taxon>Arthropoda</taxon>
        <taxon>Crustacea</taxon>
        <taxon>Multicrustacea</taxon>
        <taxon>Malacostraca</taxon>
        <taxon>Eumalacostraca</taxon>
        <taxon>Eucarida</taxon>
        <taxon>Euphausiacea</taxon>
        <taxon>Euphausiidae</taxon>
        <taxon>Meganyctiphanes</taxon>
    </lineage>
</organism>
<gene>
    <name evidence="19" type="ORF">MNOR_LOCUS27298</name>
</gene>
<evidence type="ECO:0000256" key="16">
    <source>
        <dbReference type="PIRSR" id="PIRSR637359-3"/>
    </source>
</evidence>
<evidence type="ECO:0000256" key="6">
    <source>
        <dbReference type="ARBA" id="ARBA00023034"/>
    </source>
</evidence>
<keyword evidence="8 16" id="KW-1015">Disulfide bond</keyword>
<evidence type="ECO:0000313" key="19">
    <source>
        <dbReference type="EMBL" id="CAL4133732.1"/>
    </source>
</evidence>
<reference evidence="19 20" key="1">
    <citation type="submission" date="2024-05" db="EMBL/GenBank/DDBJ databases">
        <authorList>
            <person name="Wallberg A."/>
        </authorList>
    </citation>
    <scope>NUCLEOTIDE SEQUENCE [LARGE SCALE GENOMIC DNA]</scope>
</reference>
<dbReference type="Gene3D" id="3.40.50.300">
    <property type="entry name" value="P-loop containing nucleotide triphosphate hydrolases"/>
    <property type="match status" value="1"/>
</dbReference>
<dbReference type="PANTHER" id="PTHR10605">
    <property type="entry name" value="HEPARAN SULFATE SULFOTRANSFERASE"/>
    <property type="match status" value="1"/>
</dbReference>
<dbReference type="Pfam" id="PF00685">
    <property type="entry name" value="Sulfotransfer_1"/>
    <property type="match status" value="1"/>
</dbReference>
<keyword evidence="20" id="KW-1185">Reference proteome</keyword>
<comment type="subcellular location">
    <subcellularLocation>
        <location evidence="1">Golgi apparatus membrane</location>
        <topology evidence="1">Single-pass type II membrane protein</topology>
    </subcellularLocation>
</comment>
<evidence type="ECO:0000256" key="17">
    <source>
        <dbReference type="SAM" id="Phobius"/>
    </source>
</evidence>
<evidence type="ECO:0000256" key="14">
    <source>
        <dbReference type="PIRSR" id="PIRSR637359-1"/>
    </source>
</evidence>
<feature type="active site" description="For sulfotransferase activity" evidence="14">
    <location>
        <position position="77"/>
    </location>
</feature>
<dbReference type="EC" id="2.8.2.23" evidence="11"/>
<proteinExistence type="predicted"/>
<dbReference type="PANTHER" id="PTHR10605:SF65">
    <property type="entry name" value="GH20068P"/>
    <property type="match status" value="1"/>
</dbReference>
<feature type="binding site" evidence="15">
    <location>
        <position position="269"/>
    </location>
    <ligand>
        <name>3'-phosphoadenylyl sulfate</name>
        <dbReference type="ChEBI" id="CHEBI:58339"/>
    </ligand>
</feature>
<feature type="binding site" evidence="15">
    <location>
        <position position="168"/>
    </location>
    <ligand>
        <name>3'-phosphoadenylyl sulfate</name>
        <dbReference type="ChEBI" id="CHEBI:58339"/>
    </ligand>
</feature>
<evidence type="ECO:0000256" key="11">
    <source>
        <dbReference type="ARBA" id="ARBA00066719"/>
    </source>
</evidence>
<evidence type="ECO:0000256" key="1">
    <source>
        <dbReference type="ARBA" id="ARBA00004323"/>
    </source>
</evidence>
<dbReference type="EMBL" id="CAXKWB010028490">
    <property type="protein sequence ID" value="CAL4133732.1"/>
    <property type="molecule type" value="Genomic_DNA"/>
</dbReference>
<evidence type="ECO:0000256" key="4">
    <source>
        <dbReference type="ARBA" id="ARBA00022968"/>
    </source>
</evidence>
<feature type="disulfide bond" evidence="16">
    <location>
        <begin position="270"/>
        <end position="279"/>
    </location>
</feature>
<keyword evidence="5 17" id="KW-1133">Transmembrane helix</keyword>
<dbReference type="GO" id="GO:0008467">
    <property type="term" value="F:[heparan sulfate]-glucosamine 3-sulfotransferase activity"/>
    <property type="evidence" value="ECO:0007669"/>
    <property type="project" value="UniProtKB-EC"/>
</dbReference>
<evidence type="ECO:0000256" key="12">
    <source>
        <dbReference type="ARBA" id="ARBA00071906"/>
    </source>
</evidence>
<feature type="transmembrane region" description="Helical" evidence="17">
    <location>
        <begin position="28"/>
        <end position="51"/>
    </location>
</feature>
<dbReference type="SUPFAM" id="SSF52540">
    <property type="entry name" value="P-loop containing nucleoside triphosphate hydrolases"/>
    <property type="match status" value="1"/>
</dbReference>
<dbReference type="GO" id="GO:0000139">
    <property type="term" value="C:Golgi membrane"/>
    <property type="evidence" value="ECO:0007669"/>
    <property type="project" value="UniProtKB-SubCell"/>
</dbReference>
<comment type="caution">
    <text evidence="19">The sequence shown here is derived from an EMBL/GenBank/DDBJ whole genome shotgun (WGS) entry which is preliminary data.</text>
</comment>
<dbReference type="Proteomes" id="UP001497623">
    <property type="component" value="Unassembled WGS sequence"/>
</dbReference>
<keyword evidence="7 17" id="KW-0472">Membrane</keyword>
<evidence type="ECO:0000256" key="8">
    <source>
        <dbReference type="ARBA" id="ARBA00023157"/>
    </source>
</evidence>
<evidence type="ECO:0000256" key="10">
    <source>
        <dbReference type="ARBA" id="ARBA00052516"/>
    </source>
</evidence>
<feature type="domain" description="Sulfotransferase" evidence="18">
    <location>
        <begin position="68"/>
        <end position="304"/>
    </location>
</feature>
<feature type="binding site" evidence="15">
    <location>
        <position position="160"/>
    </location>
    <ligand>
        <name>3'-phosphoadenylyl sulfate</name>
        <dbReference type="ChEBI" id="CHEBI:58339"/>
    </ligand>
</feature>